<dbReference type="InterPro" id="IPR001415">
    <property type="entry name" value="PTH/PTH-rel"/>
</dbReference>
<dbReference type="PANTHER" id="PTHR17223:SF0">
    <property type="entry name" value="PARATHYROID HORMONE-RELATED PROTEIN"/>
    <property type="match status" value="1"/>
</dbReference>
<comment type="caution">
    <text evidence="7">The sequence shown here is derived from an EMBL/GenBank/DDBJ whole genome shotgun (WGS) entry which is preliminary data.</text>
</comment>
<comment type="subcellular location">
    <subcellularLocation>
        <location evidence="1">Secreted</location>
    </subcellularLocation>
</comment>
<sequence length="263" mass="31363">MRRGHFFMRHFFMRYGHFFMRRGHFFMRHFFMRYGHFFMRRGHFFMRHFFMRYGHFFMRRGHFFMRCGHFFMLCITSSCVTVLVTLRMLRSLLPHCSLAVFILSCSFPAHGRPTQGINSRVRRAVSEHQLLHDKGRSLQDLRRRIFLQSLIDGVNTAEIRAAPDELPRPIPSVKNYNTLRLVGEEEAVTSHLTQETHKKSLSFKDPPPKIPGKKKKGKPGKRKEQEKRKRRERSALESLQDPPGLDLWWEDLGIRSVENVEQN</sequence>
<keyword evidence="4" id="KW-0165">Cleavage on pair of basic residues</keyword>
<keyword evidence="3" id="KW-0964">Secreted</keyword>
<organism evidence="7 8">
    <name type="scientific">Ranitomeya imitator</name>
    <name type="common">mimic poison frog</name>
    <dbReference type="NCBI Taxonomy" id="111125"/>
    <lineage>
        <taxon>Eukaryota</taxon>
        <taxon>Metazoa</taxon>
        <taxon>Chordata</taxon>
        <taxon>Craniata</taxon>
        <taxon>Vertebrata</taxon>
        <taxon>Euteleostomi</taxon>
        <taxon>Amphibia</taxon>
        <taxon>Batrachia</taxon>
        <taxon>Anura</taxon>
        <taxon>Neobatrachia</taxon>
        <taxon>Hyloidea</taxon>
        <taxon>Dendrobatidae</taxon>
        <taxon>Dendrobatinae</taxon>
        <taxon>Ranitomeya</taxon>
    </lineage>
</organism>
<accession>A0ABN9L2P0</accession>
<dbReference type="EMBL" id="CAUEEQ010005813">
    <property type="protein sequence ID" value="CAJ0929343.1"/>
    <property type="molecule type" value="Genomic_DNA"/>
</dbReference>
<evidence type="ECO:0000256" key="5">
    <source>
        <dbReference type="ARBA" id="ARBA00022702"/>
    </source>
</evidence>
<dbReference type="SMART" id="SM00087">
    <property type="entry name" value="PTH"/>
    <property type="match status" value="1"/>
</dbReference>
<evidence type="ECO:0000256" key="6">
    <source>
        <dbReference type="SAM" id="MobiDB-lite"/>
    </source>
</evidence>
<dbReference type="InterPro" id="IPR003626">
    <property type="entry name" value="PTH-rel"/>
</dbReference>
<evidence type="ECO:0000256" key="3">
    <source>
        <dbReference type="ARBA" id="ARBA00022525"/>
    </source>
</evidence>
<gene>
    <name evidence="7" type="ORF">RIMI_LOCUS3791488</name>
</gene>
<feature type="region of interest" description="Disordered" evidence="6">
    <location>
        <begin position="189"/>
        <end position="246"/>
    </location>
</feature>
<dbReference type="Proteomes" id="UP001176940">
    <property type="component" value="Unassembled WGS sequence"/>
</dbReference>
<evidence type="ECO:0000256" key="1">
    <source>
        <dbReference type="ARBA" id="ARBA00004613"/>
    </source>
</evidence>
<evidence type="ECO:0000256" key="4">
    <source>
        <dbReference type="ARBA" id="ARBA00022685"/>
    </source>
</evidence>
<evidence type="ECO:0008006" key="9">
    <source>
        <dbReference type="Google" id="ProtNLM"/>
    </source>
</evidence>
<evidence type="ECO:0000313" key="8">
    <source>
        <dbReference type="Proteomes" id="UP001176940"/>
    </source>
</evidence>
<feature type="compositionally biased region" description="Basic residues" evidence="6">
    <location>
        <begin position="211"/>
        <end position="221"/>
    </location>
</feature>
<keyword evidence="8" id="KW-1185">Reference proteome</keyword>
<evidence type="ECO:0000313" key="7">
    <source>
        <dbReference type="EMBL" id="CAJ0929343.1"/>
    </source>
</evidence>
<evidence type="ECO:0000256" key="2">
    <source>
        <dbReference type="ARBA" id="ARBA00006307"/>
    </source>
</evidence>
<dbReference type="PROSITE" id="PS00335">
    <property type="entry name" value="PARATHYROID"/>
    <property type="match status" value="1"/>
</dbReference>
<comment type="similarity">
    <text evidence="2">Belongs to the parathyroid hormone family.</text>
</comment>
<proteinExistence type="inferred from homology"/>
<reference evidence="7" key="1">
    <citation type="submission" date="2023-07" db="EMBL/GenBank/DDBJ databases">
        <authorList>
            <person name="Stuckert A."/>
        </authorList>
    </citation>
    <scope>NUCLEOTIDE SEQUENCE</scope>
</reference>
<keyword evidence="5" id="KW-0372">Hormone</keyword>
<dbReference type="PANTHER" id="PTHR17223">
    <property type="entry name" value="PARATHYROID HORMONE-RELATED"/>
    <property type="match status" value="1"/>
</dbReference>
<protein>
    <recommendedName>
        <fullName evidence="9">Parathyroid hormone-related protein</fullName>
    </recommendedName>
</protein>
<dbReference type="Pfam" id="PF01279">
    <property type="entry name" value="Parathyroid"/>
    <property type="match status" value="1"/>
</dbReference>
<name>A0ABN9L2P0_9NEOB</name>